<name>A0ABS5S928_9BACT</name>
<dbReference type="RefSeq" id="WP_214173871.1">
    <property type="nucleotide sequence ID" value="NZ_JAHCVK010000001.1"/>
</dbReference>
<evidence type="ECO:0008006" key="4">
    <source>
        <dbReference type="Google" id="ProtNLM"/>
    </source>
</evidence>
<comment type="caution">
    <text evidence="2">The sequence shown here is derived from an EMBL/GenBank/DDBJ whole genome shotgun (WGS) entry which is preliminary data.</text>
</comment>
<feature type="signal peptide" evidence="1">
    <location>
        <begin position="1"/>
        <end position="22"/>
    </location>
</feature>
<evidence type="ECO:0000313" key="3">
    <source>
        <dbReference type="Proteomes" id="UP000756860"/>
    </source>
</evidence>
<evidence type="ECO:0000256" key="1">
    <source>
        <dbReference type="SAM" id="SignalP"/>
    </source>
</evidence>
<accession>A0ABS5S928</accession>
<reference evidence="2 3" key="1">
    <citation type="submission" date="2021-05" db="EMBL/GenBank/DDBJ databases">
        <title>The draft genome of Geobacter luticola JCM 17780.</title>
        <authorList>
            <person name="Xu Z."/>
            <person name="Masuda Y."/>
            <person name="Itoh H."/>
            <person name="Senoo K."/>
        </authorList>
    </citation>
    <scope>NUCLEOTIDE SEQUENCE [LARGE SCALE GENOMIC DNA]</scope>
    <source>
        <strain evidence="2 3">JCM 17780</strain>
    </source>
</reference>
<evidence type="ECO:0000313" key="2">
    <source>
        <dbReference type="EMBL" id="MBT0651883.1"/>
    </source>
</evidence>
<sequence length="149" mass="16374">MKPVAVVLFILLWCGFCLPVSAVAGDDGPGIAGAREFKEMVVRWRVWKNGDQLAVTGGVRAIGPQQIRNLELRTRHLSATGEELGRATFIFFPTTIQPGTFLHQGLTLPIPSGKTPARLEFVYTYYHDDDEAGVLPTFEGFEVGLAELK</sequence>
<protein>
    <recommendedName>
        <fullName evidence="4">Lipoprotein</fullName>
    </recommendedName>
</protein>
<keyword evidence="3" id="KW-1185">Reference proteome</keyword>
<gene>
    <name evidence="2" type="ORF">KI810_02340</name>
</gene>
<dbReference type="EMBL" id="JAHCVK010000001">
    <property type="protein sequence ID" value="MBT0651883.1"/>
    <property type="molecule type" value="Genomic_DNA"/>
</dbReference>
<organism evidence="2 3">
    <name type="scientific">Geomobilimonas luticola</name>
    <dbReference type="NCBI Taxonomy" id="1114878"/>
    <lineage>
        <taxon>Bacteria</taxon>
        <taxon>Pseudomonadati</taxon>
        <taxon>Thermodesulfobacteriota</taxon>
        <taxon>Desulfuromonadia</taxon>
        <taxon>Geobacterales</taxon>
        <taxon>Geobacteraceae</taxon>
        <taxon>Geomobilimonas</taxon>
    </lineage>
</organism>
<proteinExistence type="predicted"/>
<dbReference type="Proteomes" id="UP000756860">
    <property type="component" value="Unassembled WGS sequence"/>
</dbReference>
<feature type="chain" id="PRO_5046111203" description="Lipoprotein" evidence="1">
    <location>
        <begin position="23"/>
        <end position="149"/>
    </location>
</feature>
<keyword evidence="1" id="KW-0732">Signal</keyword>